<reference evidence="6 7" key="1">
    <citation type="journal article" date="2024" name="Chem. Sci.">
        <title>Discovery of megapolipeptins by genome mining of a Burkholderiales bacteria collection.</title>
        <authorList>
            <person name="Paulo B.S."/>
            <person name="Recchia M.J.J."/>
            <person name="Lee S."/>
            <person name="Fergusson C.H."/>
            <person name="Romanowski S.B."/>
            <person name="Hernandez A."/>
            <person name="Krull N."/>
            <person name="Liu D.Y."/>
            <person name="Cavanagh H."/>
            <person name="Bos A."/>
            <person name="Gray C.A."/>
            <person name="Murphy B.T."/>
            <person name="Linington R.G."/>
            <person name="Eustaquio A.S."/>
        </authorList>
    </citation>
    <scope>NUCLEOTIDE SEQUENCE [LARGE SCALE GENOMIC DNA]</scope>
    <source>
        <strain evidence="6 7">RL17-350-BIC-E</strain>
    </source>
</reference>
<evidence type="ECO:0000313" key="6">
    <source>
        <dbReference type="EMBL" id="MFM0715505.1"/>
    </source>
</evidence>
<keyword evidence="3" id="KW-0274">FAD</keyword>
<evidence type="ECO:0000256" key="1">
    <source>
        <dbReference type="ARBA" id="ARBA00001974"/>
    </source>
</evidence>
<evidence type="ECO:0000259" key="5">
    <source>
        <dbReference type="Pfam" id="PF00890"/>
    </source>
</evidence>
<keyword evidence="4" id="KW-0560">Oxidoreductase</keyword>
<keyword evidence="2" id="KW-0285">Flavoprotein</keyword>
<dbReference type="Proteomes" id="UP001629392">
    <property type="component" value="Unassembled WGS sequence"/>
</dbReference>
<protein>
    <submittedName>
        <fullName evidence="6">FAD-dependent oxidoreductase</fullName>
    </submittedName>
</protein>
<dbReference type="InterPro" id="IPR003953">
    <property type="entry name" value="FAD-dep_OxRdtase_2_FAD-bd"/>
</dbReference>
<dbReference type="SUPFAM" id="SSF51905">
    <property type="entry name" value="FAD/NAD(P)-binding domain"/>
    <property type="match status" value="1"/>
</dbReference>
<evidence type="ECO:0000256" key="2">
    <source>
        <dbReference type="ARBA" id="ARBA00022630"/>
    </source>
</evidence>
<dbReference type="Gene3D" id="3.50.50.60">
    <property type="entry name" value="FAD/NAD(P)-binding domain"/>
    <property type="match status" value="2"/>
</dbReference>
<evidence type="ECO:0000313" key="7">
    <source>
        <dbReference type="Proteomes" id="UP001629392"/>
    </source>
</evidence>
<sequence>MTDENYDLIVVGAGAAGLAAASIGAAEGHRVLLLEHTSRVGGTTAISGGMVWIPANHKMKDAGLDDSEEAARRYIEATVPGATNDARMQAFLQQGDAAIRDLEAHTALKLRPVRRYPDYYPDLPGATPGGRVLEPVPFDGRELGKDFALLRDPLPEFMLFGGMMISREDIPKLRRLGKSPAATWDVLKLIGRYARERLRAHRGTTLVLGNALAARLFKSARELDVEIVLNAQVDRLVLDGGRVAGLRLRIDGTAKEVRARAVVLATGGISHDMALRASFVPAQAGQRSATANAGVQAGGARLAQAAGAALSPPSRGVDDALAFWVPVSCWQREDGSSAVFPHTVTDRAKPGLIAVNRHGKRFVNEAVSYHEFVRAQLRDADAAIPAWLVCDSRFLWKYGLGRVRPFALSTRRDVASGYLRKAHTLDALADSIGVPRAAFVQTVQRFNVDAGEGRDGEFGRGGNMYQRHLGDADRQPNPCVAPIEHGPFYAVAVFPADLGMAAGLVTDAHARVLRADGTPIDGLYACGNDMHSVMNGAYPGPGITLGPALVFGVIAARHALGHKLTV</sequence>
<name>A0ABW9EBK9_9BURK</name>
<feature type="domain" description="FAD-dependent oxidoreductase 2 FAD-binding" evidence="5">
    <location>
        <begin position="7"/>
        <end position="545"/>
    </location>
</feature>
<keyword evidence="7" id="KW-1185">Reference proteome</keyword>
<accession>A0ABW9EBK9</accession>
<comment type="caution">
    <text evidence="6">The sequence shown here is derived from an EMBL/GenBank/DDBJ whole genome shotgun (WGS) entry which is preliminary data.</text>
</comment>
<dbReference type="InterPro" id="IPR036188">
    <property type="entry name" value="FAD/NAD-bd_sf"/>
</dbReference>
<dbReference type="Pfam" id="PF00890">
    <property type="entry name" value="FAD_binding_2"/>
    <property type="match status" value="1"/>
</dbReference>
<dbReference type="InterPro" id="IPR027477">
    <property type="entry name" value="Succ_DH/fumarate_Rdtase_cat_sf"/>
</dbReference>
<dbReference type="InterPro" id="IPR050315">
    <property type="entry name" value="FAD-oxidoreductase_2"/>
</dbReference>
<organism evidence="6 7">
    <name type="scientific">Paraburkholderia strydomiana</name>
    <dbReference type="NCBI Taxonomy" id="1245417"/>
    <lineage>
        <taxon>Bacteria</taxon>
        <taxon>Pseudomonadati</taxon>
        <taxon>Pseudomonadota</taxon>
        <taxon>Betaproteobacteria</taxon>
        <taxon>Burkholderiales</taxon>
        <taxon>Burkholderiaceae</taxon>
        <taxon>Paraburkholderia</taxon>
    </lineage>
</organism>
<evidence type="ECO:0000256" key="3">
    <source>
        <dbReference type="ARBA" id="ARBA00022827"/>
    </source>
</evidence>
<evidence type="ECO:0000256" key="4">
    <source>
        <dbReference type="ARBA" id="ARBA00023002"/>
    </source>
</evidence>
<comment type="cofactor">
    <cofactor evidence="1">
        <name>FAD</name>
        <dbReference type="ChEBI" id="CHEBI:57692"/>
    </cofactor>
</comment>
<dbReference type="PANTHER" id="PTHR43400">
    <property type="entry name" value="FUMARATE REDUCTASE"/>
    <property type="match status" value="1"/>
</dbReference>
<proteinExistence type="predicted"/>
<dbReference type="EMBL" id="JAQQCL010000002">
    <property type="protein sequence ID" value="MFM0715505.1"/>
    <property type="molecule type" value="Genomic_DNA"/>
</dbReference>
<dbReference type="SUPFAM" id="SSF56425">
    <property type="entry name" value="Succinate dehydrogenase/fumarate reductase flavoprotein, catalytic domain"/>
    <property type="match status" value="1"/>
</dbReference>
<dbReference type="PANTHER" id="PTHR43400:SF10">
    <property type="entry name" value="3-OXOSTEROID 1-DEHYDROGENASE"/>
    <property type="match status" value="1"/>
</dbReference>
<gene>
    <name evidence="6" type="ORF">PQQ73_04095</name>
</gene>
<dbReference type="RefSeq" id="WP_408141146.1">
    <property type="nucleotide sequence ID" value="NZ_JAQQCJ010000002.1"/>
</dbReference>